<gene>
    <name evidence="5" type="ORF">CR159_03755</name>
</gene>
<dbReference type="EMBL" id="PDNW01000002">
    <property type="protein sequence ID" value="PLC51345.1"/>
    <property type="molecule type" value="Genomic_DNA"/>
</dbReference>
<comment type="caution">
    <text evidence="5">The sequence shown here is derived from an EMBL/GenBank/DDBJ whole genome shotgun (WGS) entry which is preliminary data.</text>
</comment>
<dbReference type="PANTHER" id="PTHR43537:SF24">
    <property type="entry name" value="GLUCONATE OPERON TRANSCRIPTIONAL REPRESSOR"/>
    <property type="match status" value="1"/>
</dbReference>
<dbReference type="Pfam" id="PF00392">
    <property type="entry name" value="GntR"/>
    <property type="match status" value="1"/>
</dbReference>
<dbReference type="InterPro" id="IPR036388">
    <property type="entry name" value="WH-like_DNA-bd_sf"/>
</dbReference>
<feature type="domain" description="HTH gntR-type" evidence="4">
    <location>
        <begin position="20"/>
        <end position="87"/>
    </location>
</feature>
<keyword evidence="3" id="KW-0804">Transcription</keyword>
<dbReference type="InterPro" id="IPR000524">
    <property type="entry name" value="Tscrpt_reg_HTH_GntR"/>
</dbReference>
<protein>
    <submittedName>
        <fullName evidence="5">GntR family transcriptional regulator</fullName>
    </submittedName>
</protein>
<evidence type="ECO:0000313" key="5">
    <source>
        <dbReference type="EMBL" id="PLC51345.1"/>
    </source>
</evidence>
<evidence type="ECO:0000256" key="1">
    <source>
        <dbReference type="ARBA" id="ARBA00023015"/>
    </source>
</evidence>
<keyword evidence="2" id="KW-0238">DNA-binding</keyword>
<sequence length="243" mass="27289">MNTAKRSKESSADDGVLRSGDMVERIAATLKEQILEGTLAPGQRLISRDLIEELGVSRGPLREAFRRLAEDRLVQIIPNRGALVRRLSHDEIINLFQIREALEGQAARLAAQRIDEGGNRQFFQAIVDMGALHKEKQEIHPFIVHNREFHQAIVKLSGNPELGELIDRYQLAVFMSLLRQVIGADQLIVDSISQHEAIASAILEGDSDAAYTAMQKHLWHSAHTMLKRAELKNDRRLTPALVE</sequence>
<dbReference type="InterPro" id="IPR008920">
    <property type="entry name" value="TF_FadR/GntR_C"/>
</dbReference>
<organism evidence="5 6">
    <name type="scientific">Pollutimonas subterranea</name>
    <dbReference type="NCBI Taxonomy" id="2045210"/>
    <lineage>
        <taxon>Bacteria</taxon>
        <taxon>Pseudomonadati</taxon>
        <taxon>Pseudomonadota</taxon>
        <taxon>Betaproteobacteria</taxon>
        <taxon>Burkholderiales</taxon>
        <taxon>Alcaligenaceae</taxon>
        <taxon>Pollutimonas</taxon>
    </lineage>
</organism>
<dbReference type="RefSeq" id="WP_102072665.1">
    <property type="nucleotide sequence ID" value="NZ_PDNW01000002.1"/>
</dbReference>
<dbReference type="GO" id="GO:0003677">
    <property type="term" value="F:DNA binding"/>
    <property type="evidence" value="ECO:0007669"/>
    <property type="project" value="UniProtKB-KW"/>
</dbReference>
<dbReference type="InterPro" id="IPR011711">
    <property type="entry name" value="GntR_C"/>
</dbReference>
<keyword evidence="6" id="KW-1185">Reference proteome</keyword>
<evidence type="ECO:0000259" key="4">
    <source>
        <dbReference type="PROSITE" id="PS50949"/>
    </source>
</evidence>
<dbReference type="Pfam" id="PF07729">
    <property type="entry name" value="FCD"/>
    <property type="match status" value="1"/>
</dbReference>
<evidence type="ECO:0000256" key="2">
    <source>
        <dbReference type="ARBA" id="ARBA00023125"/>
    </source>
</evidence>
<proteinExistence type="predicted"/>
<dbReference type="SUPFAM" id="SSF48008">
    <property type="entry name" value="GntR ligand-binding domain-like"/>
    <property type="match status" value="1"/>
</dbReference>
<dbReference type="InterPro" id="IPR036390">
    <property type="entry name" value="WH_DNA-bd_sf"/>
</dbReference>
<reference evidence="5 6" key="1">
    <citation type="submission" date="2017-10" db="EMBL/GenBank/DDBJ databases">
        <title>Two draft genome sequences of Pusillimonas sp. strains isolated from a nitrate- and radionuclide-contaminated groundwater in Russia.</title>
        <authorList>
            <person name="Grouzdev D.S."/>
            <person name="Tourova T.P."/>
            <person name="Goeva M.A."/>
            <person name="Babich T.L."/>
            <person name="Sokolova D.S."/>
            <person name="Abdullin R."/>
            <person name="Poltaraus A.B."/>
            <person name="Toshchakov S.V."/>
            <person name="Nazina T.N."/>
        </authorList>
    </citation>
    <scope>NUCLEOTIDE SEQUENCE [LARGE SCALE GENOMIC DNA]</scope>
    <source>
        <strain evidence="5 6">JR1/69-3-13</strain>
    </source>
</reference>
<dbReference type="SMART" id="SM00895">
    <property type="entry name" value="FCD"/>
    <property type="match status" value="1"/>
</dbReference>
<dbReference type="Proteomes" id="UP000234190">
    <property type="component" value="Unassembled WGS sequence"/>
</dbReference>
<dbReference type="PANTHER" id="PTHR43537">
    <property type="entry name" value="TRANSCRIPTIONAL REGULATOR, GNTR FAMILY"/>
    <property type="match status" value="1"/>
</dbReference>
<keyword evidence="1" id="KW-0805">Transcription regulation</keyword>
<dbReference type="GO" id="GO:0003700">
    <property type="term" value="F:DNA-binding transcription factor activity"/>
    <property type="evidence" value="ECO:0007669"/>
    <property type="project" value="InterPro"/>
</dbReference>
<dbReference type="PROSITE" id="PS50949">
    <property type="entry name" value="HTH_GNTR"/>
    <property type="match status" value="1"/>
</dbReference>
<dbReference type="OrthoDB" id="8066003at2"/>
<dbReference type="SUPFAM" id="SSF46785">
    <property type="entry name" value="Winged helix' DNA-binding domain"/>
    <property type="match status" value="1"/>
</dbReference>
<name>A0A2N4U8K2_9BURK</name>
<dbReference type="SMART" id="SM00345">
    <property type="entry name" value="HTH_GNTR"/>
    <property type="match status" value="1"/>
</dbReference>
<accession>A0A2N4U8K2</accession>
<dbReference type="CDD" id="cd07377">
    <property type="entry name" value="WHTH_GntR"/>
    <property type="match status" value="1"/>
</dbReference>
<evidence type="ECO:0000256" key="3">
    <source>
        <dbReference type="ARBA" id="ARBA00023163"/>
    </source>
</evidence>
<evidence type="ECO:0000313" key="6">
    <source>
        <dbReference type="Proteomes" id="UP000234190"/>
    </source>
</evidence>
<dbReference type="Gene3D" id="1.20.120.530">
    <property type="entry name" value="GntR ligand-binding domain-like"/>
    <property type="match status" value="1"/>
</dbReference>
<dbReference type="AlphaFoldDB" id="A0A2N4U8K2"/>
<dbReference type="Gene3D" id="1.10.10.10">
    <property type="entry name" value="Winged helix-like DNA-binding domain superfamily/Winged helix DNA-binding domain"/>
    <property type="match status" value="1"/>
</dbReference>